<comment type="caution">
    <text evidence="1">The sequence shown here is derived from an EMBL/GenBank/DDBJ whole genome shotgun (WGS) entry which is preliminary data.</text>
</comment>
<reference evidence="1 2" key="1">
    <citation type="submission" date="2024-06" db="EMBL/GenBank/DDBJ databases">
        <title>Genomic Encyclopedia of Type Strains, Phase V (KMG-V): Genome sequencing to study the core and pangenomes of soil and plant-associated prokaryotes.</title>
        <authorList>
            <person name="Whitman W."/>
        </authorList>
    </citation>
    <scope>NUCLEOTIDE SEQUENCE [LARGE SCALE GENOMIC DNA]</scope>
    <source>
        <strain evidence="1 2">USDA 160</strain>
    </source>
</reference>
<accession>A0ABV2RJP9</accession>
<dbReference type="EMBL" id="JBEPTQ010000002">
    <property type="protein sequence ID" value="MET4717155.1"/>
    <property type="molecule type" value="Genomic_DNA"/>
</dbReference>
<dbReference type="PROSITE" id="PS51257">
    <property type="entry name" value="PROKAR_LIPOPROTEIN"/>
    <property type="match status" value="1"/>
</dbReference>
<evidence type="ECO:0000313" key="2">
    <source>
        <dbReference type="Proteomes" id="UP001549291"/>
    </source>
</evidence>
<proteinExistence type="predicted"/>
<organism evidence="1 2">
    <name type="scientific">Bradyrhizobium japonicum</name>
    <dbReference type="NCBI Taxonomy" id="375"/>
    <lineage>
        <taxon>Bacteria</taxon>
        <taxon>Pseudomonadati</taxon>
        <taxon>Pseudomonadota</taxon>
        <taxon>Alphaproteobacteria</taxon>
        <taxon>Hyphomicrobiales</taxon>
        <taxon>Nitrobacteraceae</taxon>
        <taxon>Bradyrhizobium</taxon>
    </lineage>
</organism>
<protein>
    <submittedName>
        <fullName evidence="1">Uncharacterized protein</fullName>
    </submittedName>
</protein>
<sequence>MEGPIGRYARASVDYTGIINVAYVLGACVANTISASGLCPRKQAGHLIASDQVKSLLPS</sequence>
<evidence type="ECO:0000313" key="1">
    <source>
        <dbReference type="EMBL" id="MET4717155.1"/>
    </source>
</evidence>
<dbReference type="Proteomes" id="UP001549291">
    <property type="component" value="Unassembled WGS sequence"/>
</dbReference>
<name>A0ABV2RJP9_BRAJP</name>
<gene>
    <name evidence="1" type="ORF">ABIF63_001261</name>
</gene>
<keyword evidence="2" id="KW-1185">Reference proteome</keyword>